<feature type="transmembrane region" description="Helical" evidence="2">
    <location>
        <begin position="50"/>
        <end position="68"/>
    </location>
</feature>
<evidence type="ECO:0000313" key="3">
    <source>
        <dbReference type="EnsemblPlants" id="Ma06_p14490.1"/>
    </source>
</evidence>
<feature type="region of interest" description="Disordered" evidence="1">
    <location>
        <begin position="1"/>
        <end position="50"/>
    </location>
</feature>
<keyword evidence="2" id="KW-0472">Membrane</keyword>
<dbReference type="AlphaFoldDB" id="A0A804JG77"/>
<organism evidence="3 4">
    <name type="scientific">Musa acuminata subsp. malaccensis</name>
    <name type="common">Wild banana</name>
    <name type="synonym">Musa malaccensis</name>
    <dbReference type="NCBI Taxonomy" id="214687"/>
    <lineage>
        <taxon>Eukaryota</taxon>
        <taxon>Viridiplantae</taxon>
        <taxon>Streptophyta</taxon>
        <taxon>Embryophyta</taxon>
        <taxon>Tracheophyta</taxon>
        <taxon>Spermatophyta</taxon>
        <taxon>Magnoliopsida</taxon>
        <taxon>Liliopsida</taxon>
        <taxon>Zingiberales</taxon>
        <taxon>Musaceae</taxon>
        <taxon>Musa</taxon>
    </lineage>
</organism>
<dbReference type="Gramene" id="Ma06_t14490.1">
    <property type="protein sequence ID" value="Ma06_p14490.1"/>
    <property type="gene ID" value="Ma06_g14490"/>
</dbReference>
<reference evidence="3" key="1">
    <citation type="submission" date="2021-05" db="UniProtKB">
        <authorList>
            <consortium name="EnsemblPlants"/>
        </authorList>
    </citation>
    <scope>IDENTIFICATION</scope>
    <source>
        <strain evidence="3">subsp. malaccensis</strain>
    </source>
</reference>
<dbReference type="EnsemblPlants" id="Ma06_t14490.1">
    <property type="protein sequence ID" value="Ma06_p14490.1"/>
    <property type="gene ID" value="Ma06_g14490"/>
</dbReference>
<evidence type="ECO:0000313" key="4">
    <source>
        <dbReference type="Proteomes" id="UP000012960"/>
    </source>
</evidence>
<accession>A0A804JG77</accession>
<feature type="compositionally biased region" description="Polar residues" evidence="1">
    <location>
        <begin position="8"/>
        <end position="18"/>
    </location>
</feature>
<name>A0A804JG77_MUSAM</name>
<feature type="compositionally biased region" description="Basic residues" evidence="1">
    <location>
        <begin position="27"/>
        <end position="46"/>
    </location>
</feature>
<evidence type="ECO:0000256" key="1">
    <source>
        <dbReference type="SAM" id="MobiDB-lite"/>
    </source>
</evidence>
<proteinExistence type="predicted"/>
<keyword evidence="4" id="KW-1185">Reference proteome</keyword>
<keyword evidence="2" id="KW-0812">Transmembrane</keyword>
<dbReference type="Proteomes" id="UP000012960">
    <property type="component" value="Unplaced"/>
</dbReference>
<protein>
    <submittedName>
        <fullName evidence="3">Uncharacterized protein</fullName>
    </submittedName>
</protein>
<evidence type="ECO:0000256" key="2">
    <source>
        <dbReference type="SAM" id="Phobius"/>
    </source>
</evidence>
<dbReference type="InParanoid" id="A0A804JG77"/>
<keyword evidence="2" id="KW-1133">Transmembrane helix</keyword>
<sequence>MKQRKKTSMTSQKNSGLATPNWLISPRGKKKQQKKEKKKKKKRGRKERNSVQYSSWLLLSLFLSLHVYNE</sequence>